<dbReference type="Gene3D" id="2.130.10.10">
    <property type="entry name" value="YVTN repeat-like/Quinoprotein amine dehydrogenase"/>
    <property type="match status" value="2"/>
</dbReference>
<keyword evidence="3" id="KW-1185">Reference proteome</keyword>
<dbReference type="Proteomes" id="UP000825051">
    <property type="component" value="Chromosome"/>
</dbReference>
<dbReference type="InterPro" id="IPR011048">
    <property type="entry name" value="Haem_d1_sf"/>
</dbReference>
<reference evidence="2" key="1">
    <citation type="submission" date="2021-08" db="EMBL/GenBank/DDBJ databases">
        <title>Genome of a novel bacterium of the phylum Verrucomicrobia, Oleiharenicola sp. KSB-15.</title>
        <authorList>
            <person name="Chung J.-H."/>
            <person name="Ahn J.-H."/>
            <person name="Yoon Y."/>
            <person name="Kim D.-Y."/>
            <person name="An S.-H."/>
            <person name="Park I."/>
            <person name="Yeon J."/>
        </authorList>
    </citation>
    <scope>NUCLEOTIDE SEQUENCE</scope>
    <source>
        <strain evidence="2">KSB-15</strain>
    </source>
</reference>
<sequence>MNALSRVLLIASFSLVPMAAAHAADVYRFTHEIPIGGEGGWDYLSVEPASHRLFVSHASRVVVIDTRKDAIVGEIADTPGVHGVAPAPELGLGFVSNGRADNVSIVELATLKTVGHVATGKNPDAILYEPERREVYAFNGHGQSVTVFAAAGGKVVATIPLGGKPEFAQADGGRVFVNLEDKNEVAVIATATHAVIARWPIAPDEEASGMAIDHEHHRLFLGCGNARLLVLDSTDGRVVASLPAGAGIDAAAFDPGTQLAFVSNGHDGTVTVVHEDSPERFAVVQTLPTQRSARTLAVDPVSHKLYLAAALFHPAEAGRRPAMIAGSMKVLVYSLVPAR</sequence>
<gene>
    <name evidence="2" type="ORF">K0B96_03260</name>
</gene>
<feature type="chain" id="PRO_5034029833" description="YVTN family beta-propeller protein" evidence="1">
    <location>
        <begin position="24"/>
        <end position="339"/>
    </location>
</feature>
<dbReference type="PANTHER" id="PTHR47197:SF3">
    <property type="entry name" value="DIHYDRO-HEME D1 DEHYDROGENASE"/>
    <property type="match status" value="1"/>
</dbReference>
<keyword evidence="1" id="KW-0732">Signal</keyword>
<accession>A0A8F9TY25</accession>
<dbReference type="InterPro" id="IPR015943">
    <property type="entry name" value="WD40/YVTN_repeat-like_dom_sf"/>
</dbReference>
<dbReference type="KEGG" id="ole:K0B96_03260"/>
<proteinExistence type="predicted"/>
<evidence type="ECO:0000313" key="2">
    <source>
        <dbReference type="EMBL" id="QYM79652.1"/>
    </source>
</evidence>
<organism evidence="2 3">
    <name type="scientific">Horticoccus luteus</name>
    <dbReference type="NCBI Taxonomy" id="2862869"/>
    <lineage>
        <taxon>Bacteria</taxon>
        <taxon>Pseudomonadati</taxon>
        <taxon>Verrucomicrobiota</taxon>
        <taxon>Opitutia</taxon>
        <taxon>Opitutales</taxon>
        <taxon>Opitutaceae</taxon>
        <taxon>Horticoccus</taxon>
    </lineage>
</organism>
<dbReference type="PANTHER" id="PTHR47197">
    <property type="entry name" value="PROTEIN NIRF"/>
    <property type="match status" value="1"/>
</dbReference>
<dbReference type="EMBL" id="CP080507">
    <property type="protein sequence ID" value="QYM79652.1"/>
    <property type="molecule type" value="Genomic_DNA"/>
</dbReference>
<dbReference type="SUPFAM" id="SSF51004">
    <property type="entry name" value="C-terminal (heme d1) domain of cytochrome cd1-nitrite reductase"/>
    <property type="match status" value="1"/>
</dbReference>
<evidence type="ECO:0000256" key="1">
    <source>
        <dbReference type="SAM" id="SignalP"/>
    </source>
</evidence>
<dbReference type="InterPro" id="IPR051200">
    <property type="entry name" value="Host-pathogen_enzymatic-act"/>
</dbReference>
<evidence type="ECO:0000313" key="3">
    <source>
        <dbReference type="Proteomes" id="UP000825051"/>
    </source>
</evidence>
<dbReference type="AlphaFoldDB" id="A0A8F9TY25"/>
<name>A0A8F9TY25_9BACT</name>
<protein>
    <recommendedName>
        <fullName evidence="4">YVTN family beta-propeller protein</fullName>
    </recommendedName>
</protein>
<dbReference type="RefSeq" id="WP_220163829.1">
    <property type="nucleotide sequence ID" value="NZ_CP080507.1"/>
</dbReference>
<evidence type="ECO:0008006" key="4">
    <source>
        <dbReference type="Google" id="ProtNLM"/>
    </source>
</evidence>
<feature type="signal peptide" evidence="1">
    <location>
        <begin position="1"/>
        <end position="23"/>
    </location>
</feature>